<dbReference type="FunFam" id="1.10.238.10:FF:000003">
    <property type="entry name" value="Calmodulin A"/>
    <property type="match status" value="1"/>
</dbReference>
<dbReference type="SUPFAM" id="SSF47473">
    <property type="entry name" value="EF-hand"/>
    <property type="match status" value="1"/>
</dbReference>
<evidence type="ECO:0000256" key="1">
    <source>
        <dbReference type="ARBA" id="ARBA00022737"/>
    </source>
</evidence>
<keyword evidence="1" id="KW-0677">Repeat</keyword>
<accession>A0A183A7J1</accession>
<reference evidence="3 4" key="2">
    <citation type="submission" date="2018-11" db="EMBL/GenBank/DDBJ databases">
        <authorList>
            <consortium name="Pathogen Informatics"/>
        </authorList>
    </citation>
    <scope>NUCLEOTIDE SEQUENCE [LARGE SCALE GENOMIC DNA]</scope>
    <source>
        <strain evidence="3 4">Egypt</strain>
    </source>
</reference>
<sequence length="151" mass="17520">MPQELMPHEVEQMNKAIMRFDPNNSGFIQTSSLGNLMRWLKMIPSESEVAQLAARLDPEKTGRIKRKLIVPALSETWISIPQEFEAKLWEAFLVFDKQDKGVLSEDLMRDILTKIGLEPVPEKEVKKILRDFTNPKTGMIEYGVLIRHWQE</sequence>
<gene>
    <name evidence="3" type="ORF">ECPE_LOCUS2926</name>
</gene>
<evidence type="ECO:0000313" key="5">
    <source>
        <dbReference type="WBParaSite" id="ECPE_0000292901-mRNA-1"/>
    </source>
</evidence>
<evidence type="ECO:0000259" key="2">
    <source>
        <dbReference type="PROSITE" id="PS50222"/>
    </source>
</evidence>
<organism evidence="5">
    <name type="scientific">Echinostoma caproni</name>
    <dbReference type="NCBI Taxonomy" id="27848"/>
    <lineage>
        <taxon>Eukaryota</taxon>
        <taxon>Metazoa</taxon>
        <taxon>Spiralia</taxon>
        <taxon>Lophotrochozoa</taxon>
        <taxon>Platyhelminthes</taxon>
        <taxon>Trematoda</taxon>
        <taxon>Digenea</taxon>
        <taxon>Plagiorchiida</taxon>
        <taxon>Echinostomata</taxon>
        <taxon>Echinostomatoidea</taxon>
        <taxon>Echinostomatidae</taxon>
        <taxon>Echinostoma</taxon>
    </lineage>
</organism>
<dbReference type="InterPro" id="IPR002048">
    <property type="entry name" value="EF_hand_dom"/>
</dbReference>
<dbReference type="PANTHER" id="PTHR23048">
    <property type="entry name" value="MYOSIN LIGHT CHAIN 1, 3"/>
    <property type="match status" value="1"/>
</dbReference>
<reference evidence="5" key="1">
    <citation type="submission" date="2016-06" db="UniProtKB">
        <authorList>
            <consortium name="WormBaseParasite"/>
        </authorList>
    </citation>
    <scope>IDENTIFICATION</scope>
</reference>
<protein>
    <submittedName>
        <fullName evidence="5">EF-hand domain-containing protein</fullName>
    </submittedName>
</protein>
<dbReference type="PANTHER" id="PTHR23048:SF0">
    <property type="entry name" value="CALMODULIN LIKE 3"/>
    <property type="match status" value="1"/>
</dbReference>
<dbReference type="OrthoDB" id="26525at2759"/>
<keyword evidence="4" id="KW-1185">Reference proteome</keyword>
<dbReference type="PROSITE" id="PS50222">
    <property type="entry name" value="EF_HAND_2"/>
    <property type="match status" value="2"/>
</dbReference>
<dbReference type="InterPro" id="IPR011992">
    <property type="entry name" value="EF-hand-dom_pair"/>
</dbReference>
<dbReference type="Proteomes" id="UP000272942">
    <property type="component" value="Unassembled WGS sequence"/>
</dbReference>
<proteinExistence type="predicted"/>
<dbReference type="WBParaSite" id="ECPE_0000292901-mRNA-1">
    <property type="protein sequence ID" value="ECPE_0000292901-mRNA-1"/>
    <property type="gene ID" value="ECPE_0000292901"/>
</dbReference>
<dbReference type="InterPro" id="IPR050230">
    <property type="entry name" value="CALM/Myosin/TropC-like"/>
</dbReference>
<dbReference type="AlphaFoldDB" id="A0A183A7J1"/>
<feature type="domain" description="EF-hand" evidence="2">
    <location>
        <begin position="83"/>
        <end position="118"/>
    </location>
</feature>
<evidence type="ECO:0000313" key="3">
    <source>
        <dbReference type="EMBL" id="VDP67862.1"/>
    </source>
</evidence>
<dbReference type="GO" id="GO:0005509">
    <property type="term" value="F:calcium ion binding"/>
    <property type="evidence" value="ECO:0007669"/>
    <property type="project" value="InterPro"/>
</dbReference>
<feature type="domain" description="EF-hand" evidence="2">
    <location>
        <begin position="8"/>
        <end position="43"/>
    </location>
</feature>
<evidence type="ECO:0000313" key="4">
    <source>
        <dbReference type="Proteomes" id="UP000272942"/>
    </source>
</evidence>
<dbReference type="GO" id="GO:0016460">
    <property type="term" value="C:myosin II complex"/>
    <property type="evidence" value="ECO:0007669"/>
    <property type="project" value="TreeGrafter"/>
</dbReference>
<dbReference type="EMBL" id="UZAN01039962">
    <property type="protein sequence ID" value="VDP67862.1"/>
    <property type="molecule type" value="Genomic_DNA"/>
</dbReference>
<dbReference type="Gene3D" id="1.10.238.10">
    <property type="entry name" value="EF-hand"/>
    <property type="match status" value="1"/>
</dbReference>
<name>A0A183A7J1_9TREM</name>